<feature type="domain" description="DUF397" evidence="3">
    <location>
        <begin position="10"/>
        <end position="62"/>
    </location>
</feature>
<dbReference type="Pfam" id="PF04149">
    <property type="entry name" value="DUF397"/>
    <property type="match status" value="1"/>
</dbReference>
<keyword evidence="2" id="KW-0472">Membrane</keyword>
<comment type="caution">
    <text evidence="4">The sequence shown here is derived from an EMBL/GenBank/DDBJ whole genome shotgun (WGS) entry which is preliminary data.</text>
</comment>
<keyword evidence="5" id="KW-1185">Reference proteome</keyword>
<name>A0ABN2W8J2_9ACTN</name>
<gene>
    <name evidence="4" type="ORF">GCM10009759_02400</name>
</gene>
<dbReference type="InterPro" id="IPR007278">
    <property type="entry name" value="DUF397"/>
</dbReference>
<reference evidence="4 5" key="1">
    <citation type="journal article" date="2019" name="Int. J. Syst. Evol. Microbiol.">
        <title>The Global Catalogue of Microorganisms (GCM) 10K type strain sequencing project: providing services to taxonomists for standard genome sequencing and annotation.</title>
        <authorList>
            <consortium name="The Broad Institute Genomics Platform"/>
            <consortium name="The Broad Institute Genome Sequencing Center for Infectious Disease"/>
            <person name="Wu L."/>
            <person name="Ma J."/>
        </authorList>
    </citation>
    <scope>NUCLEOTIDE SEQUENCE [LARGE SCALE GENOMIC DNA]</scope>
    <source>
        <strain evidence="4 5">JCM 14559</strain>
    </source>
</reference>
<proteinExistence type="predicted"/>
<evidence type="ECO:0000256" key="1">
    <source>
        <dbReference type="SAM" id="MobiDB-lite"/>
    </source>
</evidence>
<evidence type="ECO:0000256" key="2">
    <source>
        <dbReference type="SAM" id="Phobius"/>
    </source>
</evidence>
<keyword evidence="2" id="KW-1133">Transmembrane helix</keyword>
<keyword evidence="2" id="KW-0812">Transmembrane</keyword>
<sequence>MTRLDLSNTHWVKSSHSTDGGDCVEWAPAAHPGLVPVRDSKDPQGPALLFTANSFAAFVTALNSGLLKAN</sequence>
<dbReference type="Proteomes" id="UP001500897">
    <property type="component" value="Unassembled WGS sequence"/>
</dbReference>
<organism evidence="4 5">
    <name type="scientific">Kitasatospora saccharophila</name>
    <dbReference type="NCBI Taxonomy" id="407973"/>
    <lineage>
        <taxon>Bacteria</taxon>
        <taxon>Bacillati</taxon>
        <taxon>Actinomycetota</taxon>
        <taxon>Actinomycetes</taxon>
        <taxon>Kitasatosporales</taxon>
        <taxon>Streptomycetaceae</taxon>
        <taxon>Kitasatospora</taxon>
    </lineage>
</organism>
<feature type="transmembrane region" description="Helical" evidence="2">
    <location>
        <begin position="47"/>
        <end position="67"/>
    </location>
</feature>
<accession>A0ABN2W8J2</accession>
<evidence type="ECO:0000313" key="4">
    <source>
        <dbReference type="EMBL" id="GAA2083880.1"/>
    </source>
</evidence>
<dbReference type="EMBL" id="BAAANS010000001">
    <property type="protein sequence ID" value="GAA2083880.1"/>
    <property type="molecule type" value="Genomic_DNA"/>
</dbReference>
<feature type="region of interest" description="Disordered" evidence="1">
    <location>
        <begin position="1"/>
        <end position="20"/>
    </location>
</feature>
<evidence type="ECO:0000259" key="3">
    <source>
        <dbReference type="Pfam" id="PF04149"/>
    </source>
</evidence>
<evidence type="ECO:0000313" key="5">
    <source>
        <dbReference type="Proteomes" id="UP001500897"/>
    </source>
</evidence>
<feature type="compositionally biased region" description="Polar residues" evidence="1">
    <location>
        <begin position="1"/>
        <end position="18"/>
    </location>
</feature>
<protein>
    <submittedName>
        <fullName evidence="4">DUF397 domain-containing protein</fullName>
    </submittedName>
</protein>